<accession>A0A164QMF5</accession>
<dbReference type="AlphaFoldDB" id="A0A164QMF5"/>
<feature type="region of interest" description="Disordered" evidence="1">
    <location>
        <begin position="235"/>
        <end position="258"/>
    </location>
</feature>
<reference evidence="2 3" key="1">
    <citation type="journal article" date="2016" name="Mol. Biol. Evol.">
        <title>Comparative Genomics of Early-Diverging Mushroom-Forming Fungi Provides Insights into the Origins of Lignocellulose Decay Capabilities.</title>
        <authorList>
            <person name="Nagy L.G."/>
            <person name="Riley R."/>
            <person name="Tritt A."/>
            <person name="Adam C."/>
            <person name="Daum C."/>
            <person name="Floudas D."/>
            <person name="Sun H."/>
            <person name="Yadav J.S."/>
            <person name="Pangilinan J."/>
            <person name="Larsson K.H."/>
            <person name="Matsuura K."/>
            <person name="Barry K."/>
            <person name="Labutti K."/>
            <person name="Kuo R."/>
            <person name="Ohm R.A."/>
            <person name="Bhattacharya S.S."/>
            <person name="Shirouzu T."/>
            <person name="Yoshinaga Y."/>
            <person name="Martin F.M."/>
            <person name="Grigoriev I.V."/>
            <person name="Hibbett D.S."/>
        </authorList>
    </citation>
    <scope>NUCLEOTIDE SEQUENCE [LARGE SCALE GENOMIC DNA]</scope>
    <source>
        <strain evidence="2 3">HHB9708</strain>
    </source>
</reference>
<name>A0A164QMF5_9AGAM</name>
<organism evidence="2 3">
    <name type="scientific">Sistotremastrum niveocremeum HHB9708</name>
    <dbReference type="NCBI Taxonomy" id="1314777"/>
    <lineage>
        <taxon>Eukaryota</taxon>
        <taxon>Fungi</taxon>
        <taxon>Dikarya</taxon>
        <taxon>Basidiomycota</taxon>
        <taxon>Agaricomycotina</taxon>
        <taxon>Agaricomycetes</taxon>
        <taxon>Sistotremastrales</taxon>
        <taxon>Sistotremastraceae</taxon>
        <taxon>Sertulicium</taxon>
        <taxon>Sertulicium niveocremeum</taxon>
    </lineage>
</organism>
<dbReference type="EMBL" id="KV419425">
    <property type="protein sequence ID" value="KZS89797.1"/>
    <property type="molecule type" value="Genomic_DNA"/>
</dbReference>
<gene>
    <name evidence="2" type="ORF">SISNIDRAFT_469054</name>
</gene>
<protein>
    <submittedName>
        <fullName evidence="2">Uncharacterized protein</fullName>
    </submittedName>
</protein>
<dbReference type="Proteomes" id="UP000076722">
    <property type="component" value="Unassembled WGS sequence"/>
</dbReference>
<evidence type="ECO:0000256" key="1">
    <source>
        <dbReference type="SAM" id="MobiDB-lite"/>
    </source>
</evidence>
<sequence>MLPSYRPIFHSQAVDDPHPPPGPVHAELRAEARKILQELADAHHQRGINTVSKYNEYFSEYHPVAEFAYAHCGIDTRELTMIFFSAFHEHYKSMLKDELGSDTFSHNFAWIPRIHHFYECGRSVFPQIAVEPSPRVYTTLHQHPSFEPFNAEVARRIADVVDEAYTIANYDPITTREHLTRFRSIIMDHLREEVIFSPGVIRLRTKERNLGPIPSFHHFLTSAIRNQLLTHAAAVPDDQGSSSSGSSTSSTSFGASPPSLADVSVIASDTPFRVTETVSDLGTPLVVVSNTGATKPTYFPGFN</sequence>
<evidence type="ECO:0000313" key="2">
    <source>
        <dbReference type="EMBL" id="KZS89797.1"/>
    </source>
</evidence>
<keyword evidence="3" id="KW-1185">Reference proteome</keyword>
<feature type="compositionally biased region" description="Low complexity" evidence="1">
    <location>
        <begin position="240"/>
        <end position="258"/>
    </location>
</feature>
<proteinExistence type="predicted"/>
<evidence type="ECO:0000313" key="3">
    <source>
        <dbReference type="Proteomes" id="UP000076722"/>
    </source>
</evidence>